<keyword evidence="1" id="KW-0812">Transmembrane</keyword>
<keyword evidence="1" id="KW-0472">Membrane</keyword>
<accession>A0A8S5TUV4</accession>
<name>A0A8S5TUV4_9CAUD</name>
<dbReference type="PROSITE" id="PS51257">
    <property type="entry name" value="PROKAR_LIPOPROTEIN"/>
    <property type="match status" value="1"/>
</dbReference>
<keyword evidence="1" id="KW-1133">Transmembrane helix</keyword>
<sequence length="66" mass="7480">MRRYHIDWIQFLAAILALTSYAATIVACFAAYVPWPITVPLMVVTMVASAVWSSRRDRHETQGAVR</sequence>
<organism evidence="2">
    <name type="scientific">Siphoviridae sp. ctHSY3</name>
    <dbReference type="NCBI Taxonomy" id="2825421"/>
    <lineage>
        <taxon>Viruses</taxon>
        <taxon>Duplodnaviria</taxon>
        <taxon>Heunggongvirae</taxon>
        <taxon>Uroviricota</taxon>
        <taxon>Caudoviricetes</taxon>
    </lineage>
</organism>
<dbReference type="EMBL" id="BK015934">
    <property type="protein sequence ID" value="DAF85993.1"/>
    <property type="molecule type" value="Genomic_DNA"/>
</dbReference>
<proteinExistence type="predicted"/>
<protein>
    <submittedName>
        <fullName evidence="2">Uncharacterized protein</fullName>
    </submittedName>
</protein>
<reference evidence="2" key="1">
    <citation type="journal article" date="2021" name="Proc. Natl. Acad. Sci. U.S.A.">
        <title>A Catalog of Tens of Thousands of Viruses from Human Metagenomes Reveals Hidden Associations with Chronic Diseases.</title>
        <authorList>
            <person name="Tisza M.J."/>
            <person name="Buck C.B."/>
        </authorList>
    </citation>
    <scope>NUCLEOTIDE SEQUENCE</scope>
    <source>
        <strain evidence="2">CtHSY3</strain>
    </source>
</reference>
<evidence type="ECO:0000313" key="2">
    <source>
        <dbReference type="EMBL" id="DAF85993.1"/>
    </source>
</evidence>
<evidence type="ECO:0000256" key="1">
    <source>
        <dbReference type="SAM" id="Phobius"/>
    </source>
</evidence>
<feature type="transmembrane region" description="Helical" evidence="1">
    <location>
        <begin position="32"/>
        <end position="52"/>
    </location>
</feature>